<evidence type="ECO:0000313" key="2">
    <source>
        <dbReference type="EMBL" id="SUU83894.1"/>
    </source>
</evidence>
<sequence length="91" mass="9833">MRYLIQGLAVITQLLVPLVAEAQTNSTTRTSHPRAVVDPCKPIGRTEDGKLVYGMSCSSIAATPPSETTTEAKHQPEIVRSGIFGFSYGQR</sequence>
<organism evidence="2 3">
    <name type="scientific">Afipia felis</name>
    <name type="common">Cat scratch disease bacillus</name>
    <dbReference type="NCBI Taxonomy" id="1035"/>
    <lineage>
        <taxon>Bacteria</taxon>
        <taxon>Pseudomonadati</taxon>
        <taxon>Pseudomonadota</taxon>
        <taxon>Alphaproteobacteria</taxon>
        <taxon>Hyphomicrobiales</taxon>
        <taxon>Nitrobacteraceae</taxon>
        <taxon>Afipia</taxon>
    </lineage>
</organism>
<reference evidence="2 3" key="1">
    <citation type="submission" date="2018-06" db="EMBL/GenBank/DDBJ databases">
        <authorList>
            <consortium name="Pathogen Informatics"/>
            <person name="Doyle S."/>
        </authorList>
    </citation>
    <scope>NUCLEOTIDE SEQUENCE [LARGE SCALE GENOMIC DNA]</scope>
    <source>
        <strain evidence="2 3">NCTC12722</strain>
    </source>
</reference>
<protein>
    <submittedName>
        <fullName evidence="2">Uncharacterized protein</fullName>
    </submittedName>
</protein>
<feature type="signal peptide" evidence="1">
    <location>
        <begin position="1"/>
        <end position="22"/>
    </location>
</feature>
<feature type="chain" id="PRO_5016996409" evidence="1">
    <location>
        <begin position="23"/>
        <end position="91"/>
    </location>
</feature>
<dbReference type="Proteomes" id="UP000254343">
    <property type="component" value="Unassembled WGS sequence"/>
</dbReference>
<keyword evidence="1" id="KW-0732">Signal</keyword>
<dbReference type="EMBL" id="UIGB01000001">
    <property type="protein sequence ID" value="SUU83894.1"/>
    <property type="molecule type" value="Genomic_DNA"/>
</dbReference>
<dbReference type="AlphaFoldDB" id="A0A380W4J7"/>
<evidence type="ECO:0000256" key="1">
    <source>
        <dbReference type="SAM" id="SignalP"/>
    </source>
</evidence>
<proteinExistence type="predicted"/>
<dbReference type="OrthoDB" id="8248202at2"/>
<name>A0A380W4J7_AFIFE</name>
<gene>
    <name evidence="2" type="ORF">NCTC12722_01073</name>
</gene>
<accession>A0A380W4J7</accession>
<evidence type="ECO:0000313" key="3">
    <source>
        <dbReference type="Proteomes" id="UP000254343"/>
    </source>
</evidence>